<sequence>MQWKRLRKEIILIILNHPDMHQKICHPSQELKFHLPDFQCPTEHHRQALLLMRAWNHLLMPCLGILCLMLPCIEINIRHCQLEILVILRIFEFMDPAILAVGKGRLPGGRNNAASLDMRSDFSSQLSAFENEARLQLLVQRSLSPLQNQRYADMGVGFAQLNDAYRIPSRIMEQSLPNNLSPFSQLALQQPRTALMSNGQWDAWNEVQSGNDMGMRNKQINQCVLQQTQEHSAGSYTWMFIIDGAWKSSHTCAGIAWIMRVKI</sequence>
<keyword evidence="2" id="KW-1185">Reference proteome</keyword>
<evidence type="ECO:0000313" key="1">
    <source>
        <dbReference type="EMBL" id="KAI8003448.1"/>
    </source>
</evidence>
<proteinExistence type="predicted"/>
<dbReference type="EMBL" id="CM045766">
    <property type="protein sequence ID" value="KAI8003448.1"/>
    <property type="molecule type" value="Genomic_DNA"/>
</dbReference>
<protein>
    <submittedName>
        <fullName evidence="1">Uncharacterized protein</fullName>
    </submittedName>
</protein>
<evidence type="ECO:0000313" key="2">
    <source>
        <dbReference type="Proteomes" id="UP001060215"/>
    </source>
</evidence>
<accession>A0ACC0GSG1</accession>
<comment type="caution">
    <text evidence="1">The sequence shown here is derived from an EMBL/GenBank/DDBJ whole genome shotgun (WGS) entry which is preliminary data.</text>
</comment>
<dbReference type="Proteomes" id="UP001060215">
    <property type="component" value="Chromosome 9"/>
</dbReference>
<gene>
    <name evidence="1" type="ORF">LOK49_LG08G00961</name>
</gene>
<organism evidence="1 2">
    <name type="scientific">Camellia lanceoleosa</name>
    <dbReference type="NCBI Taxonomy" id="1840588"/>
    <lineage>
        <taxon>Eukaryota</taxon>
        <taxon>Viridiplantae</taxon>
        <taxon>Streptophyta</taxon>
        <taxon>Embryophyta</taxon>
        <taxon>Tracheophyta</taxon>
        <taxon>Spermatophyta</taxon>
        <taxon>Magnoliopsida</taxon>
        <taxon>eudicotyledons</taxon>
        <taxon>Gunneridae</taxon>
        <taxon>Pentapetalae</taxon>
        <taxon>asterids</taxon>
        <taxon>Ericales</taxon>
        <taxon>Theaceae</taxon>
        <taxon>Camellia</taxon>
    </lineage>
</organism>
<reference evidence="1 2" key="1">
    <citation type="journal article" date="2022" name="Plant J.">
        <title>Chromosome-level genome of Camellia lanceoleosa provides a valuable resource for understanding genome evolution and self-incompatibility.</title>
        <authorList>
            <person name="Gong W."/>
            <person name="Xiao S."/>
            <person name="Wang L."/>
            <person name="Liao Z."/>
            <person name="Chang Y."/>
            <person name="Mo W."/>
            <person name="Hu G."/>
            <person name="Li W."/>
            <person name="Zhao G."/>
            <person name="Zhu H."/>
            <person name="Hu X."/>
            <person name="Ji K."/>
            <person name="Xiang X."/>
            <person name="Song Q."/>
            <person name="Yuan D."/>
            <person name="Jin S."/>
            <person name="Zhang L."/>
        </authorList>
    </citation>
    <scope>NUCLEOTIDE SEQUENCE [LARGE SCALE GENOMIC DNA]</scope>
    <source>
        <strain evidence="1">SQ_2022a</strain>
    </source>
</reference>
<name>A0ACC0GSG1_9ERIC</name>